<evidence type="ECO:0000313" key="1">
    <source>
        <dbReference type="EMBL" id="KAE8711856.1"/>
    </source>
</evidence>
<dbReference type="SUPFAM" id="SSF51197">
    <property type="entry name" value="Clavaminate synthase-like"/>
    <property type="match status" value="1"/>
</dbReference>
<dbReference type="Proteomes" id="UP000436088">
    <property type="component" value="Unassembled WGS sequence"/>
</dbReference>
<proteinExistence type="predicted"/>
<dbReference type="Gene3D" id="2.60.120.330">
    <property type="entry name" value="B-lactam Antibiotic, Isopenicillin N Synthase, Chain"/>
    <property type="match status" value="1"/>
</dbReference>
<reference evidence="1" key="1">
    <citation type="submission" date="2019-09" db="EMBL/GenBank/DDBJ databases">
        <title>Draft genome information of white flower Hibiscus syriacus.</title>
        <authorList>
            <person name="Kim Y.-M."/>
        </authorList>
    </citation>
    <scope>NUCLEOTIDE SEQUENCE [LARGE SCALE GENOMIC DNA]</scope>
    <source>
        <strain evidence="1">YM2019G1</strain>
    </source>
</reference>
<gene>
    <name evidence="1" type="ORF">F3Y22_tig00110271pilonHSYRG00172</name>
</gene>
<dbReference type="AlphaFoldDB" id="A0A6A3B508"/>
<keyword evidence="2" id="KW-1185">Reference proteome</keyword>
<comment type="caution">
    <text evidence="1">The sequence shown here is derived from an EMBL/GenBank/DDBJ whole genome shotgun (WGS) entry which is preliminary data.</text>
</comment>
<evidence type="ECO:0000313" key="2">
    <source>
        <dbReference type="Proteomes" id="UP000436088"/>
    </source>
</evidence>
<dbReference type="EMBL" id="VEPZ02000906">
    <property type="protein sequence ID" value="KAE8711856.1"/>
    <property type="molecule type" value="Genomic_DNA"/>
</dbReference>
<protein>
    <submittedName>
        <fullName evidence="1">Uncharacterized protein</fullName>
    </submittedName>
</protein>
<sequence>MVVTDETKINEDSNYDRQKELKASADLKAGVKGLFDAGITKVPRMFIATPISTSSPTTTEKTQFRILVVNHGIPLSVLEEMKHGVRRFHELDVKEKKAYYTKDTVMKFRSGKMVSGPPKFVLKWSVATLTQSIQVEAQFRGRTERRLRQLGDSAGDISPTVVKEYSKAKLQGQYEEKVDKLRIEGSNGTFVWNELGIERRPEMQSFETFFGASNSLPAQELYQQSFDAHVVSMKPRTPGSMMRTLIAKIIAESQGALSRITPPSRESYRKYVTRIRSTSTTWGHPSEAYHLII</sequence>
<accession>A0A6A3B508</accession>
<dbReference type="InterPro" id="IPR027443">
    <property type="entry name" value="IPNS-like_sf"/>
</dbReference>
<organism evidence="1 2">
    <name type="scientific">Hibiscus syriacus</name>
    <name type="common">Rose of Sharon</name>
    <dbReference type="NCBI Taxonomy" id="106335"/>
    <lineage>
        <taxon>Eukaryota</taxon>
        <taxon>Viridiplantae</taxon>
        <taxon>Streptophyta</taxon>
        <taxon>Embryophyta</taxon>
        <taxon>Tracheophyta</taxon>
        <taxon>Spermatophyta</taxon>
        <taxon>Magnoliopsida</taxon>
        <taxon>eudicotyledons</taxon>
        <taxon>Gunneridae</taxon>
        <taxon>Pentapetalae</taxon>
        <taxon>rosids</taxon>
        <taxon>malvids</taxon>
        <taxon>Malvales</taxon>
        <taxon>Malvaceae</taxon>
        <taxon>Malvoideae</taxon>
        <taxon>Hibiscus</taxon>
    </lineage>
</organism>
<name>A0A6A3B508_HIBSY</name>